<comment type="similarity">
    <text evidence="2">Belongs to the cytochrome P450 family.</text>
</comment>
<dbReference type="GO" id="GO:0009707">
    <property type="term" value="C:chloroplast outer membrane"/>
    <property type="evidence" value="ECO:0007669"/>
    <property type="project" value="UniProtKB-SubCell"/>
</dbReference>
<gene>
    <name evidence="17" type="ORF">EZV62_021496</name>
</gene>
<evidence type="ECO:0000313" key="17">
    <source>
        <dbReference type="EMBL" id="TXG52327.1"/>
    </source>
</evidence>
<keyword evidence="3 15" id="KW-0349">Heme</keyword>
<dbReference type="FunFam" id="1.10.630.10:FF:000062">
    <property type="entry name" value="Ent-kaurene oxidase 2"/>
    <property type="match status" value="1"/>
</dbReference>
<organism evidence="17 18">
    <name type="scientific">Acer yangbiense</name>
    <dbReference type="NCBI Taxonomy" id="1000413"/>
    <lineage>
        <taxon>Eukaryota</taxon>
        <taxon>Viridiplantae</taxon>
        <taxon>Streptophyta</taxon>
        <taxon>Embryophyta</taxon>
        <taxon>Tracheophyta</taxon>
        <taxon>Spermatophyta</taxon>
        <taxon>Magnoliopsida</taxon>
        <taxon>eudicotyledons</taxon>
        <taxon>Gunneridae</taxon>
        <taxon>Pentapetalae</taxon>
        <taxon>rosids</taxon>
        <taxon>malvids</taxon>
        <taxon>Sapindales</taxon>
        <taxon>Sapindaceae</taxon>
        <taxon>Hippocastanoideae</taxon>
        <taxon>Acereae</taxon>
        <taxon>Acer</taxon>
    </lineage>
</organism>
<evidence type="ECO:0000256" key="4">
    <source>
        <dbReference type="ARBA" id="ARBA00022692"/>
    </source>
</evidence>
<dbReference type="PANTHER" id="PTHR47283:SF1">
    <property type="entry name" value="ENT-KAURENE OXIDASE, CHLOROPLASTIC"/>
    <property type="match status" value="1"/>
</dbReference>
<evidence type="ECO:0000256" key="16">
    <source>
        <dbReference type="SAM" id="Phobius"/>
    </source>
</evidence>
<feature type="binding site" description="axial binding residue" evidence="15">
    <location>
        <position position="724"/>
    </location>
    <ligand>
        <name>heme</name>
        <dbReference type="ChEBI" id="CHEBI:30413"/>
    </ligand>
    <ligandPart>
        <name>Fe</name>
        <dbReference type="ChEBI" id="CHEBI:18248"/>
    </ligandPart>
</feature>
<evidence type="ECO:0000256" key="6">
    <source>
        <dbReference type="ARBA" id="ARBA00022805"/>
    </source>
</evidence>
<dbReference type="PANTHER" id="PTHR47283">
    <property type="entry name" value="ENT-KAURENE OXIDASE, CHLOROPLASTIC"/>
    <property type="match status" value="1"/>
</dbReference>
<keyword evidence="18" id="KW-1185">Reference proteome</keyword>
<comment type="caution">
    <text evidence="17">The sequence shown here is derived from an EMBL/GenBank/DDBJ whole genome shotgun (WGS) entry which is preliminary data.</text>
</comment>
<dbReference type="Proteomes" id="UP000323000">
    <property type="component" value="Chromosome 10"/>
</dbReference>
<dbReference type="PROSITE" id="PS00086">
    <property type="entry name" value="CYTOCHROME_P450"/>
    <property type="match status" value="2"/>
</dbReference>
<evidence type="ECO:0000256" key="10">
    <source>
        <dbReference type="ARBA" id="ARBA00023033"/>
    </source>
</evidence>
<dbReference type="AlphaFoldDB" id="A0A5C7H5U3"/>
<name>A0A5C7H5U3_9ROSI</name>
<dbReference type="InterPro" id="IPR017972">
    <property type="entry name" value="Cyt_P450_CS"/>
</dbReference>
<keyword evidence="7 16" id="KW-1133">Transmembrane helix</keyword>
<dbReference type="InterPro" id="IPR036396">
    <property type="entry name" value="Cyt_P450_sf"/>
</dbReference>
<feature type="transmembrane region" description="Helical" evidence="16">
    <location>
        <begin position="278"/>
        <end position="298"/>
    </location>
</feature>
<evidence type="ECO:0000256" key="1">
    <source>
        <dbReference type="ARBA" id="ARBA00001971"/>
    </source>
</evidence>
<dbReference type="GO" id="GO:0016709">
    <property type="term" value="F:oxidoreductase activity, acting on paired donors, with incorporation or reduction of molecular oxygen, NAD(P)H as one donor, and incorporation of one atom of oxygen"/>
    <property type="evidence" value="ECO:0007669"/>
    <property type="project" value="TreeGrafter"/>
</dbReference>
<keyword evidence="9 15" id="KW-0408">Iron</keyword>
<dbReference type="OrthoDB" id="2789670at2759"/>
<reference evidence="18" key="1">
    <citation type="journal article" date="2019" name="Gigascience">
        <title>De novo genome assembly of the endangered Acer yangbiense, a plant species with extremely small populations endemic to Yunnan Province, China.</title>
        <authorList>
            <person name="Yang J."/>
            <person name="Wariss H.M."/>
            <person name="Tao L."/>
            <person name="Zhang R."/>
            <person name="Yun Q."/>
            <person name="Hollingsworth P."/>
            <person name="Dao Z."/>
            <person name="Luo G."/>
            <person name="Guo H."/>
            <person name="Ma Y."/>
            <person name="Sun W."/>
        </authorList>
    </citation>
    <scope>NUCLEOTIDE SEQUENCE [LARGE SCALE GENOMIC DNA]</scope>
    <source>
        <strain evidence="18">cv. Malutang</strain>
    </source>
</reference>
<evidence type="ECO:0000256" key="5">
    <source>
        <dbReference type="ARBA" id="ARBA00022723"/>
    </source>
</evidence>
<comment type="cofactor">
    <cofactor evidence="1 15">
        <name>heme</name>
        <dbReference type="ChEBI" id="CHEBI:30413"/>
    </cofactor>
</comment>
<evidence type="ECO:0000256" key="8">
    <source>
        <dbReference type="ARBA" id="ARBA00023002"/>
    </source>
</evidence>
<feature type="transmembrane region" description="Helical" evidence="16">
    <location>
        <begin position="6"/>
        <end position="25"/>
    </location>
</feature>
<evidence type="ECO:0000256" key="2">
    <source>
        <dbReference type="ARBA" id="ARBA00010617"/>
    </source>
</evidence>
<dbReference type="Gene3D" id="1.10.630.10">
    <property type="entry name" value="Cytochrome P450"/>
    <property type="match status" value="3"/>
</dbReference>
<keyword evidence="11 16" id="KW-0472">Membrane</keyword>
<dbReference type="InterPro" id="IPR001128">
    <property type="entry name" value="Cyt_P450"/>
</dbReference>
<keyword evidence="6" id="KW-0934">Plastid</keyword>
<dbReference type="Pfam" id="PF00067">
    <property type="entry name" value="p450"/>
    <property type="match status" value="2"/>
</dbReference>
<dbReference type="GO" id="GO:0005506">
    <property type="term" value="F:iron ion binding"/>
    <property type="evidence" value="ECO:0007669"/>
    <property type="project" value="InterPro"/>
</dbReference>
<evidence type="ECO:0000256" key="9">
    <source>
        <dbReference type="ARBA" id="ARBA00023004"/>
    </source>
</evidence>
<proteinExistence type="inferred from homology"/>
<keyword evidence="8" id="KW-0560">Oxidoreductase</keyword>
<dbReference type="GO" id="GO:0010241">
    <property type="term" value="P:ent-kaurene oxidation to kaurenoic acid"/>
    <property type="evidence" value="ECO:0007669"/>
    <property type="project" value="InterPro"/>
</dbReference>
<sequence>MPFATSVALGGLFLLFFVFFIRKLFSSKKMESLSLPSVPETYGPIYSIRTSASTVVVLNSTEVAKEAMVTRYSSISTRKLSNALKILTSDKCMVSISDYDGFHKMAKRHLLSNVLGANAQGLGKDVEPIYVKELGTTLSKEEIYKTLVTDIMGGAIDVDWRDFFPYLKWIPNMSLEMRIQKLYSRRQAVMNALITEAKKRIASGEIAVNIYGCNMDKKQWENPNEWNPERFFDSKYDAMDMYKTMAFGAGKRVCAGSLQAMLIACTAIARIIEAFQAVPLTTSVALGGLSLLFFLFFIRKLFSSKKMESLSLPSVPEVPGLPVIGNLLQLKEKKPYMTFTKWAETYGPIYSIRTGASTVIVLNSTEVAKEAMVTRYSSISTRKLSNALKILTSDKCMVAISDYNEFHKMAKRHILSNVLGANAQKRHRSHRDTMIGNISSRLHSQIKDYPNEAVNFRKIVESELFGLSLRQGLGRDVESIYVKELGTTLSKEEIYKTLVTDIMGGAIDVDWRDFFPYLKWIPNTSLEMRIQKLYSRRQAVMNALITEEKKRIVSGEERNSYVDYLLSEAKSLTEQQLRMLLWETIIETSDTTLVTTEWAMYELAKDPTRQELLFQDIQNICGSNRMTEEQIYQIPYLTTVFHETLRKYSPAPVVPLRYAHEDTELGGYFIPAGSEIAINIYGCNMDKKLWENPNEWNPERFFDSKYDAIDMYKTMAFGAGKRVCAGSLQAMLIACTAIGRLVQEFEWRLRDGEEENVDTVGLTTHKLHPLHVIISPRNGYK</sequence>
<accession>A0A5C7H5U3</accession>
<dbReference type="GO" id="GO:0009686">
    <property type="term" value="P:gibberellin biosynthetic process"/>
    <property type="evidence" value="ECO:0007669"/>
    <property type="project" value="InterPro"/>
</dbReference>
<evidence type="ECO:0000256" key="3">
    <source>
        <dbReference type="ARBA" id="ARBA00022617"/>
    </source>
</evidence>
<dbReference type="InterPro" id="IPR002401">
    <property type="entry name" value="Cyt_P450_E_grp-I"/>
</dbReference>
<protein>
    <recommendedName>
        <fullName evidence="14">ent-kaurene monooxygenase</fullName>
        <ecNumber evidence="14">1.14.14.86</ecNumber>
    </recommendedName>
</protein>
<evidence type="ECO:0000256" key="15">
    <source>
        <dbReference type="PIRSR" id="PIRSR602401-1"/>
    </source>
</evidence>
<keyword evidence="6" id="KW-1002">Plastid outer membrane</keyword>
<dbReference type="InterPro" id="IPR044225">
    <property type="entry name" value="KO_chloroplastic"/>
</dbReference>
<dbReference type="EC" id="1.14.14.86" evidence="14"/>
<comment type="function">
    <text evidence="13">Catalyzes three successive oxidations of the 4-methyl group of ent-kaurene giving kaurenoic acid, a key step in gibberellins (GAs) biosynthesis. GAs, which are involved many processes, including stem elongation, play a central role in plant development.</text>
</comment>
<dbReference type="GO" id="GO:0020037">
    <property type="term" value="F:heme binding"/>
    <property type="evidence" value="ECO:0007669"/>
    <property type="project" value="InterPro"/>
</dbReference>
<evidence type="ECO:0000256" key="14">
    <source>
        <dbReference type="ARBA" id="ARBA00066565"/>
    </source>
</evidence>
<evidence type="ECO:0000256" key="13">
    <source>
        <dbReference type="ARBA" id="ARBA00058795"/>
    </source>
</evidence>
<evidence type="ECO:0000256" key="11">
    <source>
        <dbReference type="ARBA" id="ARBA00023136"/>
    </source>
</evidence>
<dbReference type="PRINTS" id="PR00463">
    <property type="entry name" value="EP450I"/>
</dbReference>
<keyword evidence="10" id="KW-0503">Monooxygenase</keyword>
<comment type="subcellular location">
    <subcellularLocation>
        <location evidence="12">Plastid</location>
        <location evidence="12">Chloroplast outer membrane</location>
        <topology evidence="12">Single-pass membrane protein</topology>
    </subcellularLocation>
</comment>
<evidence type="ECO:0000313" key="18">
    <source>
        <dbReference type="Proteomes" id="UP000323000"/>
    </source>
</evidence>
<dbReference type="GO" id="GO:0052615">
    <property type="term" value="F:ent-kaurene oxidase activity"/>
    <property type="evidence" value="ECO:0007669"/>
    <property type="project" value="UniProtKB-EC"/>
</dbReference>
<evidence type="ECO:0000256" key="7">
    <source>
        <dbReference type="ARBA" id="ARBA00022989"/>
    </source>
</evidence>
<keyword evidence="5 15" id="KW-0479">Metal-binding</keyword>
<keyword evidence="4 16" id="KW-0812">Transmembrane</keyword>
<dbReference type="CDD" id="cd11075">
    <property type="entry name" value="CYP77_89"/>
    <property type="match status" value="1"/>
</dbReference>
<dbReference type="EMBL" id="VAHF01000010">
    <property type="protein sequence ID" value="TXG52327.1"/>
    <property type="molecule type" value="Genomic_DNA"/>
</dbReference>
<evidence type="ECO:0000256" key="12">
    <source>
        <dbReference type="ARBA" id="ARBA00023766"/>
    </source>
</evidence>
<dbReference type="GO" id="GO:0005783">
    <property type="term" value="C:endoplasmic reticulum"/>
    <property type="evidence" value="ECO:0007669"/>
    <property type="project" value="TreeGrafter"/>
</dbReference>
<dbReference type="SUPFAM" id="SSF48264">
    <property type="entry name" value="Cytochrome P450"/>
    <property type="match status" value="2"/>
</dbReference>